<gene>
    <name evidence="1" type="ORF">K040078D81_01250</name>
</gene>
<name>A0ABQ0B3I4_9FIRM</name>
<evidence type="ECO:0008006" key="3">
    <source>
        <dbReference type="Google" id="ProtNLM"/>
    </source>
</evidence>
<keyword evidence="2" id="KW-1185">Reference proteome</keyword>
<organism evidence="1 2">
    <name type="scientific">Blautia hominis</name>
    <dbReference type="NCBI Taxonomy" id="2025493"/>
    <lineage>
        <taxon>Bacteria</taxon>
        <taxon>Bacillati</taxon>
        <taxon>Bacillota</taxon>
        <taxon>Clostridia</taxon>
        <taxon>Lachnospirales</taxon>
        <taxon>Lachnospiraceae</taxon>
        <taxon>Blautia</taxon>
    </lineage>
</organism>
<comment type="caution">
    <text evidence="1">The sequence shown here is derived from an EMBL/GenBank/DDBJ whole genome shotgun (WGS) entry which is preliminary data.</text>
</comment>
<proteinExistence type="predicted"/>
<dbReference type="Proteomes" id="UP001600943">
    <property type="component" value="Unassembled WGS sequence"/>
</dbReference>
<protein>
    <recommendedName>
        <fullName evidence="3">Kazal-like domain-containing protein</fullName>
    </recommendedName>
</protein>
<evidence type="ECO:0000313" key="2">
    <source>
        <dbReference type="Proteomes" id="UP001600943"/>
    </source>
</evidence>
<sequence>MPLKKKSLIAFSNRVFSLHISEEIAAKRDAFCPSNNQFHCSNDCTIYQTYNVKGLSCNQALDRYPDECSKLMESSLLLMKGM</sequence>
<accession>A0ABQ0B3I4</accession>
<evidence type="ECO:0000313" key="1">
    <source>
        <dbReference type="EMBL" id="GAA6406008.1"/>
    </source>
</evidence>
<dbReference type="EMBL" id="BAABYW010000001">
    <property type="protein sequence ID" value="GAA6406008.1"/>
    <property type="molecule type" value="Genomic_DNA"/>
</dbReference>
<reference evidence="1 2" key="1">
    <citation type="submission" date="2024-04" db="EMBL/GenBank/DDBJ databases">
        <title>Defined microbial consortia suppress multidrug-resistant proinflammatory Enterobacteriaceae via ecological control.</title>
        <authorList>
            <person name="Furuichi M."/>
            <person name="Kawaguchi T."/>
            <person name="Pust M."/>
            <person name="Yasuma K."/>
            <person name="Plichta D."/>
            <person name="Hasegawa N."/>
            <person name="Ohya T."/>
            <person name="Bhattarai S."/>
            <person name="Sasajima S."/>
            <person name="Aoto Y."/>
            <person name="Tuganbaev T."/>
            <person name="Yaginuma M."/>
            <person name="Ueda M."/>
            <person name="Okahashi N."/>
            <person name="Amafuji K."/>
            <person name="Kiridooshi Y."/>
            <person name="Sugita K."/>
            <person name="Strazar M."/>
            <person name="Skelly A."/>
            <person name="Suda W."/>
            <person name="Hattori M."/>
            <person name="Nakamoto N."/>
            <person name="Caballero S."/>
            <person name="Norman J."/>
            <person name="Olle B."/>
            <person name="Tanoue T."/>
            <person name="Arita M."/>
            <person name="Bucci V."/>
            <person name="Atarashi K."/>
            <person name="Xavier R."/>
            <person name="Honda K."/>
        </authorList>
    </citation>
    <scope>NUCLEOTIDE SEQUENCE [LARGE SCALE GENOMIC DNA]</scope>
    <source>
        <strain evidence="2">k04-0078-D8-1</strain>
    </source>
</reference>
<dbReference type="RefSeq" id="WP_256162306.1">
    <property type="nucleotide sequence ID" value="NZ_BAABYW010000001.1"/>
</dbReference>